<comment type="caution">
    <text evidence="1">The sequence shown here is derived from an EMBL/GenBank/DDBJ whole genome shotgun (WGS) entry which is preliminary data.</text>
</comment>
<proteinExistence type="predicted"/>
<gene>
    <name evidence="1" type="ORF">BJ138DRAFT_549436</name>
</gene>
<protein>
    <submittedName>
        <fullName evidence="1">Peptidase S8/S53 domain-containing protein</fullName>
    </submittedName>
</protein>
<reference evidence="1" key="1">
    <citation type="journal article" date="2021" name="New Phytol.">
        <title>Evolutionary innovations through gain and loss of genes in the ectomycorrhizal Boletales.</title>
        <authorList>
            <person name="Wu G."/>
            <person name="Miyauchi S."/>
            <person name="Morin E."/>
            <person name="Kuo A."/>
            <person name="Drula E."/>
            <person name="Varga T."/>
            <person name="Kohler A."/>
            <person name="Feng B."/>
            <person name="Cao Y."/>
            <person name="Lipzen A."/>
            <person name="Daum C."/>
            <person name="Hundley H."/>
            <person name="Pangilinan J."/>
            <person name="Johnson J."/>
            <person name="Barry K."/>
            <person name="LaButti K."/>
            <person name="Ng V."/>
            <person name="Ahrendt S."/>
            <person name="Min B."/>
            <person name="Choi I.G."/>
            <person name="Park H."/>
            <person name="Plett J.M."/>
            <person name="Magnuson J."/>
            <person name="Spatafora J.W."/>
            <person name="Nagy L.G."/>
            <person name="Henrissat B."/>
            <person name="Grigoriev I.V."/>
            <person name="Yang Z.L."/>
            <person name="Xu J."/>
            <person name="Martin F.M."/>
        </authorList>
    </citation>
    <scope>NUCLEOTIDE SEQUENCE</scope>
    <source>
        <strain evidence="1">ATCC 28755</strain>
    </source>
</reference>
<dbReference type="Proteomes" id="UP000790377">
    <property type="component" value="Unassembled WGS sequence"/>
</dbReference>
<evidence type="ECO:0000313" key="1">
    <source>
        <dbReference type="EMBL" id="KAH7913799.1"/>
    </source>
</evidence>
<dbReference type="EMBL" id="MU267624">
    <property type="protein sequence ID" value="KAH7913799.1"/>
    <property type="molecule type" value="Genomic_DNA"/>
</dbReference>
<evidence type="ECO:0000313" key="2">
    <source>
        <dbReference type="Proteomes" id="UP000790377"/>
    </source>
</evidence>
<keyword evidence="2" id="KW-1185">Reference proteome</keyword>
<name>A0ACB8AKV4_9AGAM</name>
<organism evidence="1 2">
    <name type="scientific">Hygrophoropsis aurantiaca</name>
    <dbReference type="NCBI Taxonomy" id="72124"/>
    <lineage>
        <taxon>Eukaryota</taxon>
        <taxon>Fungi</taxon>
        <taxon>Dikarya</taxon>
        <taxon>Basidiomycota</taxon>
        <taxon>Agaricomycotina</taxon>
        <taxon>Agaricomycetes</taxon>
        <taxon>Agaricomycetidae</taxon>
        <taxon>Boletales</taxon>
        <taxon>Coniophorineae</taxon>
        <taxon>Hygrophoropsidaceae</taxon>
        <taxon>Hygrophoropsis</taxon>
    </lineage>
</organism>
<sequence length="606" mass="65494">MHSLFSGLILGLVFAVASGATTSTWVLHEKRSQIPTGWVQARKYAPTSPLPLRIALKQSTGMDEMATYLHDVSHPDSPNYGQHWTAEQVVERFAPGNDTIDAVRNWLVDSGIAPERVQLSPGKGWIRVLNATVAEAEDLLRAEYYVYTHESGIKNIATASYYLPAHMTPHVDLVLPTIHFDAKIPSTKNTASVNAVPPKARRDALCQTITPDCLRLLYGIPDKPTANKKNSFGIVAYAPESYRQKDLDMFAKQYATGLVGKSPKQVSIDGGKQIKNNGSLESSLDLEYAMSLVGPSQQVTLYQVGDAVEGANFNNFIDAIDAFYCMFEFDGTTADTPYPDRRPGGYKGAKQCGTAKPTDVISTSQGIPEHDISNFYAGRQCLEYGKLGIMGVTVIYPTGDHGVAGDGKCPHPKGHSKDEKFSVMFPASCPFVTAVGGTQLPFGAYSEVAWPGSGGGWSNYFGMPAYQSDAVKYYLKHHQHGYSSDIWNSTGKSRAIPDIALNAEGYRVAMNGKWVDVGGTSASAPVLGALVTLVNDARLKAGKKPVGFINPALYSKHFACALHDIISGTNPGCGKIGYKTAIGWDPVTGLGTPIYQQLVNAWLKLP</sequence>
<accession>A0ACB8AKV4</accession>